<accession>A0A2V3VBH7</accession>
<dbReference type="AlphaFoldDB" id="A0A2V3VBH7"/>
<reference evidence="2 3" key="1">
    <citation type="submission" date="2018-05" db="EMBL/GenBank/DDBJ databases">
        <title>Genomic Encyclopedia of Type Strains, Phase IV (KMG-IV): sequencing the most valuable type-strain genomes for metagenomic binning, comparative biology and taxonomic classification.</title>
        <authorList>
            <person name="Goeker M."/>
        </authorList>
    </citation>
    <scope>NUCLEOTIDE SEQUENCE [LARGE SCALE GENOMIC DNA]</scope>
    <source>
        <strain evidence="2 3">DSM 3183</strain>
    </source>
</reference>
<evidence type="ECO:0000256" key="1">
    <source>
        <dbReference type="SAM" id="MobiDB-lite"/>
    </source>
</evidence>
<evidence type="ECO:0000313" key="2">
    <source>
        <dbReference type="EMBL" id="PXW78118.1"/>
    </source>
</evidence>
<dbReference type="EMBL" id="QJJM01000003">
    <property type="protein sequence ID" value="PXW78118.1"/>
    <property type="molecule type" value="Genomic_DNA"/>
</dbReference>
<feature type="compositionally biased region" description="Low complexity" evidence="1">
    <location>
        <begin position="83"/>
        <end position="100"/>
    </location>
</feature>
<sequence>MAELASPPVAKARWHGQPLVFLCTVIIVWTFARVIHHWPDGSLAIVMPRSDPVVARAFGETSGQGHRVLDMDQPRLRARTFGPAGRPAPSALAPAPSSGAWTGRTTPDADRSVEWKEGRAVQAAVAQLPRAPQEAIFLPPPGQGMREGGGRWSVYGWTLVRQGDASASLAPGGQYGGSQAGLVVQWTLADTRNRPALYARATSALARSDDRTLALGLSARPIAGLPIDLAVERRFALVEGQRDRLALLAVGGAGSVVERTGTRIEAYGQAGMVGIGRRQAFFDLQATAMQPVHRRKTTAFALGGGLWAGGQQNPDGQGGKPWVHRVDIGPRAALTFPVDRGALTLALDWRQRIDGDARPASGAALTLSAGF</sequence>
<keyword evidence="3" id="KW-1185">Reference proteome</keyword>
<feature type="region of interest" description="Disordered" evidence="1">
    <location>
        <begin position="83"/>
        <end position="110"/>
    </location>
</feature>
<dbReference type="Proteomes" id="UP000248014">
    <property type="component" value="Unassembled WGS sequence"/>
</dbReference>
<name>A0A2V3VBH7_9SPHN</name>
<organism evidence="2 3">
    <name type="scientific">Blastomonas natatoria</name>
    <dbReference type="NCBI Taxonomy" id="34015"/>
    <lineage>
        <taxon>Bacteria</taxon>
        <taxon>Pseudomonadati</taxon>
        <taxon>Pseudomonadota</taxon>
        <taxon>Alphaproteobacteria</taxon>
        <taxon>Sphingomonadales</taxon>
        <taxon>Sphingomonadaceae</taxon>
        <taxon>Blastomonas</taxon>
    </lineage>
</organism>
<proteinExistence type="predicted"/>
<comment type="caution">
    <text evidence="2">The sequence shown here is derived from an EMBL/GenBank/DDBJ whole genome shotgun (WGS) entry which is preliminary data.</text>
</comment>
<protein>
    <submittedName>
        <fullName evidence="2">Uncharacterized protein</fullName>
    </submittedName>
</protein>
<gene>
    <name evidence="2" type="ORF">C7451_103226</name>
</gene>
<dbReference type="RefSeq" id="WP_110297912.1">
    <property type="nucleotide sequence ID" value="NZ_QJJM01000003.1"/>
</dbReference>
<evidence type="ECO:0000313" key="3">
    <source>
        <dbReference type="Proteomes" id="UP000248014"/>
    </source>
</evidence>
<dbReference type="OrthoDB" id="7427399at2"/>